<comment type="caution">
    <text evidence="1">The sequence shown here is derived from an EMBL/GenBank/DDBJ whole genome shotgun (WGS) entry which is preliminary data.</text>
</comment>
<evidence type="ECO:0000313" key="2">
    <source>
        <dbReference type="Proteomes" id="UP000324222"/>
    </source>
</evidence>
<reference evidence="1 2" key="1">
    <citation type="submission" date="2019-05" db="EMBL/GenBank/DDBJ databases">
        <title>Another draft genome of Portunus trituberculatus and its Hox gene families provides insights of decapod evolution.</title>
        <authorList>
            <person name="Jeong J.-H."/>
            <person name="Song I."/>
            <person name="Kim S."/>
            <person name="Choi T."/>
            <person name="Kim D."/>
            <person name="Ryu S."/>
            <person name="Kim W."/>
        </authorList>
    </citation>
    <scope>NUCLEOTIDE SEQUENCE [LARGE SCALE GENOMIC DNA]</scope>
    <source>
        <tissue evidence="1">Muscle</tissue>
    </source>
</reference>
<sequence length="157" mass="18092">MKKPPLQDDRVIYKHTCKIEDCGPQTYIGMTWTTLQRRLTCHLQNGTIKNHYIMAHKTTATRKHLEENTTIIGRERPMPPTIPGFIIHSTRKTSYEPTNTRSTDITHTKKKTNVTCHCSEPATNNTEPTNAPDNRVSQPIRLHQIMATFYLIHSQDI</sequence>
<accession>A0A5B7F9J7</accession>
<dbReference type="Proteomes" id="UP000324222">
    <property type="component" value="Unassembled WGS sequence"/>
</dbReference>
<proteinExistence type="predicted"/>
<name>A0A5B7F9J7_PORTR</name>
<evidence type="ECO:0000313" key="1">
    <source>
        <dbReference type="EMBL" id="MPC41758.1"/>
    </source>
</evidence>
<protein>
    <submittedName>
        <fullName evidence="1">Uncharacterized protein</fullName>
    </submittedName>
</protein>
<gene>
    <name evidence="1" type="ORF">E2C01_035361</name>
</gene>
<dbReference type="EMBL" id="VSRR010005173">
    <property type="protein sequence ID" value="MPC41758.1"/>
    <property type="molecule type" value="Genomic_DNA"/>
</dbReference>
<dbReference type="AlphaFoldDB" id="A0A5B7F9J7"/>
<organism evidence="1 2">
    <name type="scientific">Portunus trituberculatus</name>
    <name type="common">Swimming crab</name>
    <name type="synonym">Neptunus trituberculatus</name>
    <dbReference type="NCBI Taxonomy" id="210409"/>
    <lineage>
        <taxon>Eukaryota</taxon>
        <taxon>Metazoa</taxon>
        <taxon>Ecdysozoa</taxon>
        <taxon>Arthropoda</taxon>
        <taxon>Crustacea</taxon>
        <taxon>Multicrustacea</taxon>
        <taxon>Malacostraca</taxon>
        <taxon>Eumalacostraca</taxon>
        <taxon>Eucarida</taxon>
        <taxon>Decapoda</taxon>
        <taxon>Pleocyemata</taxon>
        <taxon>Brachyura</taxon>
        <taxon>Eubrachyura</taxon>
        <taxon>Portunoidea</taxon>
        <taxon>Portunidae</taxon>
        <taxon>Portuninae</taxon>
        <taxon>Portunus</taxon>
    </lineage>
</organism>
<keyword evidence="2" id="KW-1185">Reference proteome</keyword>